<dbReference type="AlphaFoldDB" id="A0A438IH82"/>
<dbReference type="PANTHER" id="PTHR34427:SF5">
    <property type="entry name" value="DUF4283 DOMAIN-CONTAINING PROTEIN"/>
    <property type="match status" value="1"/>
</dbReference>
<proteinExistence type="predicted"/>
<dbReference type="Proteomes" id="UP000288805">
    <property type="component" value="Unassembled WGS sequence"/>
</dbReference>
<name>A0A438IH82_VITVI</name>
<accession>A0A438IH82</accession>
<dbReference type="EMBL" id="QGNW01000109">
    <property type="protein sequence ID" value="RVW96103.1"/>
    <property type="molecule type" value="Genomic_DNA"/>
</dbReference>
<sequence>MTLFWPGEEKRQRYAFGEPCAWLKGVRAVRGGRSRFVVESKSFEILVEDLGGKLKGCIWERSRGISSWIRFGEVSLRCLLEGVEACCREVDNQSWVIGWMEGNRKFRMEHCLNKAGRFILCSVRDLEAKKYIIIFPEGKGQASGWNSLAERLRGLGVVPSEDAVKSTPGRVGGSIWLEVGEREVCGRGLLLFDFELPYEAERVLARGKRSIKENFIILDRWYPEVGCFCKKSNADEAWVRLVGLPLHLWSLEVFKRIGDGCEGFVAVNEDTKSLSELQWA</sequence>
<comment type="caution">
    <text evidence="1">The sequence shown here is derived from an EMBL/GenBank/DDBJ whole genome shotgun (WGS) entry which is preliminary data.</text>
</comment>
<protein>
    <submittedName>
        <fullName evidence="1">Uncharacterized protein</fullName>
    </submittedName>
</protein>
<evidence type="ECO:0000313" key="1">
    <source>
        <dbReference type="EMBL" id="RVW96103.1"/>
    </source>
</evidence>
<gene>
    <name evidence="1" type="ORF">CK203_037777</name>
</gene>
<reference evidence="1 2" key="1">
    <citation type="journal article" date="2018" name="PLoS Genet.">
        <title>Population sequencing reveals clonal diversity and ancestral inbreeding in the grapevine cultivar Chardonnay.</title>
        <authorList>
            <person name="Roach M.J."/>
            <person name="Johnson D.L."/>
            <person name="Bohlmann J."/>
            <person name="van Vuuren H.J."/>
            <person name="Jones S.J."/>
            <person name="Pretorius I.S."/>
            <person name="Schmidt S.A."/>
            <person name="Borneman A.R."/>
        </authorList>
    </citation>
    <scope>NUCLEOTIDE SEQUENCE [LARGE SCALE GENOMIC DNA]</scope>
    <source>
        <strain evidence="2">cv. Chardonnay</strain>
        <tissue evidence="1">Leaf</tissue>
    </source>
</reference>
<evidence type="ECO:0000313" key="2">
    <source>
        <dbReference type="Proteomes" id="UP000288805"/>
    </source>
</evidence>
<organism evidence="1 2">
    <name type="scientific">Vitis vinifera</name>
    <name type="common">Grape</name>
    <dbReference type="NCBI Taxonomy" id="29760"/>
    <lineage>
        <taxon>Eukaryota</taxon>
        <taxon>Viridiplantae</taxon>
        <taxon>Streptophyta</taxon>
        <taxon>Embryophyta</taxon>
        <taxon>Tracheophyta</taxon>
        <taxon>Spermatophyta</taxon>
        <taxon>Magnoliopsida</taxon>
        <taxon>eudicotyledons</taxon>
        <taxon>Gunneridae</taxon>
        <taxon>Pentapetalae</taxon>
        <taxon>rosids</taxon>
        <taxon>Vitales</taxon>
        <taxon>Vitaceae</taxon>
        <taxon>Viteae</taxon>
        <taxon>Vitis</taxon>
    </lineage>
</organism>
<dbReference type="PANTHER" id="PTHR34427">
    <property type="entry name" value="DUF4283 DOMAIN PROTEIN"/>
    <property type="match status" value="1"/>
</dbReference>